<evidence type="ECO:0000313" key="3">
    <source>
        <dbReference type="Proteomes" id="UP000428260"/>
    </source>
</evidence>
<dbReference type="Proteomes" id="UP000428260">
    <property type="component" value="Chromosome"/>
</dbReference>
<dbReference type="EMBL" id="CP046401">
    <property type="protein sequence ID" value="QGY44308.1"/>
    <property type="molecule type" value="Genomic_DNA"/>
</dbReference>
<keyword evidence="1" id="KW-1133">Transmembrane helix</keyword>
<protein>
    <submittedName>
        <fullName evidence="2">Uncharacterized protein</fullName>
    </submittedName>
</protein>
<feature type="transmembrane region" description="Helical" evidence="1">
    <location>
        <begin position="175"/>
        <end position="194"/>
    </location>
</feature>
<dbReference type="KEGG" id="mcos:GM418_11760"/>
<evidence type="ECO:0000313" key="2">
    <source>
        <dbReference type="EMBL" id="QGY44308.1"/>
    </source>
</evidence>
<dbReference type="AlphaFoldDB" id="A0A6I6JTA2"/>
<organism evidence="2 3">
    <name type="scientific">Maribellus comscasis</name>
    <dbReference type="NCBI Taxonomy" id="2681766"/>
    <lineage>
        <taxon>Bacteria</taxon>
        <taxon>Pseudomonadati</taxon>
        <taxon>Bacteroidota</taxon>
        <taxon>Bacteroidia</taxon>
        <taxon>Marinilabiliales</taxon>
        <taxon>Prolixibacteraceae</taxon>
        <taxon>Maribellus</taxon>
    </lineage>
</organism>
<feature type="transmembrane region" description="Helical" evidence="1">
    <location>
        <begin position="113"/>
        <end position="138"/>
    </location>
</feature>
<accession>A0A6I6JTA2</accession>
<feature type="transmembrane region" description="Helical" evidence="1">
    <location>
        <begin position="33"/>
        <end position="51"/>
    </location>
</feature>
<keyword evidence="1" id="KW-0812">Transmembrane</keyword>
<reference evidence="2 3" key="1">
    <citation type="submission" date="2019-11" db="EMBL/GenBank/DDBJ databases">
        <authorList>
            <person name="Zheng R.K."/>
            <person name="Sun C.M."/>
        </authorList>
    </citation>
    <scope>NUCLEOTIDE SEQUENCE [LARGE SCALE GENOMIC DNA]</scope>
    <source>
        <strain evidence="2 3">WC007</strain>
    </source>
</reference>
<evidence type="ECO:0000256" key="1">
    <source>
        <dbReference type="SAM" id="Phobius"/>
    </source>
</evidence>
<keyword evidence="3" id="KW-1185">Reference proteome</keyword>
<name>A0A6I6JTA2_9BACT</name>
<proteinExistence type="predicted"/>
<gene>
    <name evidence="2" type="ORF">GM418_11760</name>
</gene>
<feature type="transmembrane region" description="Helical" evidence="1">
    <location>
        <begin position="58"/>
        <end position="75"/>
    </location>
</feature>
<keyword evidence="1" id="KW-0472">Membrane</keyword>
<dbReference type="RefSeq" id="WP_158866271.1">
    <property type="nucleotide sequence ID" value="NZ_CP046401.1"/>
</dbReference>
<feature type="transmembrane region" description="Helical" evidence="1">
    <location>
        <begin position="81"/>
        <end position="101"/>
    </location>
</feature>
<feature type="transmembrane region" description="Helical" evidence="1">
    <location>
        <begin position="234"/>
        <end position="256"/>
    </location>
</feature>
<sequence length="267" mass="30725">MVLAFFFAIPFLLKLPFFENSRIKILLNNVADYTNNIVFFSFIFSVALILLKKRKHQIIFILTCILIAILSRGAVSNNILIGSFLATIIHVYIFTFLFMVYGSLKSKSLPGLIASLFVLAVPVIIFSAHVLPANYIIYEWAKSIFISNNFHFLNINIAKTFGLSDGKAFYFYESYFLKIQIFVAFAYTYHYLNWFSKTSIIGWHKLITKSNSIIIAIMWILSVVLYTIDYRTGFILLVFLSTLHVFLEFPLNVLSIKGIVTEIKKQL</sequence>
<feature type="transmembrane region" description="Helical" evidence="1">
    <location>
        <begin position="206"/>
        <end position="228"/>
    </location>
</feature>